<keyword evidence="8 13" id="KW-0328">Glycosyltransferase</keyword>
<dbReference type="InterPro" id="IPR017459">
    <property type="entry name" value="Glycosyl_Trfase_fam3_N_dom"/>
</dbReference>
<comment type="caution">
    <text evidence="13">The sequence shown here is derived from an EMBL/GenBank/DDBJ whole genome shotgun (WGS) entry which is preliminary data.</text>
</comment>
<dbReference type="InterPro" id="IPR035902">
    <property type="entry name" value="Nuc_phospho_transferase"/>
</dbReference>
<dbReference type="Pfam" id="PF02885">
    <property type="entry name" value="Glycos_trans_3N"/>
    <property type="match status" value="1"/>
</dbReference>
<dbReference type="SUPFAM" id="SSF52418">
    <property type="entry name" value="Nucleoside phosphorylase/phosphoribosyltransferase catalytic domain"/>
    <property type="match status" value="1"/>
</dbReference>
<proteinExistence type="inferred from homology"/>
<evidence type="ECO:0000256" key="7">
    <source>
        <dbReference type="ARBA" id="ARBA00014680"/>
    </source>
</evidence>
<reference evidence="13" key="1">
    <citation type="submission" date="2022-12" db="EMBL/GenBank/DDBJ databases">
        <title>Description and comparative metabolic analysis of Aerococcus sp. nov., isolated from the feces of a pig.</title>
        <authorList>
            <person name="Chang Y.-H."/>
        </authorList>
    </citation>
    <scope>NUCLEOTIDE SEQUENCE</scope>
    <source>
        <strain evidence="13">YH-aer222</strain>
    </source>
</reference>
<dbReference type="InterPro" id="IPR013102">
    <property type="entry name" value="PYNP_C"/>
</dbReference>
<evidence type="ECO:0000256" key="9">
    <source>
        <dbReference type="ARBA" id="ARBA00022679"/>
    </source>
</evidence>
<dbReference type="InterPro" id="IPR000312">
    <property type="entry name" value="Glycosyl_Trfase_fam3"/>
</dbReference>
<comment type="similarity">
    <text evidence="4">Belongs to the thymidine/pyrimidine-nucleoside phosphorylase family.</text>
</comment>
<sequence length="432" mass="45877">MRAVDIIEKKRNGQELSDQEITWIIDQYIQGEVADYQISALLMAIYFQGMTEHEAAILTQAMVESGDQIDLSAIDGIKVDKHSTGGVGDTTTIILAPLVASVGAPIAKMSGRGLGHTGGTLDKLEAIPGFTIELSTEEFIAAVNQHKIAVVGQTGNLTPADKKIYALRDVTATVNSIPLIASSIMSKKIAAGADAIVLDVKVGSGAFMKTVEDASQLGQTMVDIGKKVNRDTMVVVSDMSQPLGKAIGNALEVKEAIATLKGQGPDDLTELVLTLGSQMVVLAKKADTIDEARKLLTEAIESGQALEKLKEFIRTQNGDPSVVDHPDQLATAKYQIDLPAKSSGQVAAMEAEKIGLASMLLGAGRASKDDTIDMAVGIVLNKKIGDEVKEGESLLTIHANNEDVEEVKQILYDNITIADQADVPELILNTIH</sequence>
<comment type="catalytic activity">
    <reaction evidence="11">
        <text>thymidine + phosphate = 2-deoxy-alpha-D-ribose 1-phosphate + thymine</text>
        <dbReference type="Rhea" id="RHEA:16037"/>
        <dbReference type="ChEBI" id="CHEBI:17748"/>
        <dbReference type="ChEBI" id="CHEBI:17821"/>
        <dbReference type="ChEBI" id="CHEBI:43474"/>
        <dbReference type="ChEBI" id="CHEBI:57259"/>
        <dbReference type="EC" id="2.4.2.2"/>
    </reaction>
</comment>
<dbReference type="EMBL" id="JAPRFR010000001">
    <property type="protein sequence ID" value="MCZ0725648.1"/>
    <property type="molecule type" value="Genomic_DNA"/>
</dbReference>
<dbReference type="InterPro" id="IPR018090">
    <property type="entry name" value="Pyrmidine_PPas_bac/euk"/>
</dbReference>
<dbReference type="NCBIfam" id="NF004747">
    <property type="entry name" value="PRK06078.1"/>
    <property type="match status" value="1"/>
</dbReference>
<organism evidence="13 14">
    <name type="scientific">Aerococcus kribbianus</name>
    <dbReference type="NCBI Taxonomy" id="2999064"/>
    <lineage>
        <taxon>Bacteria</taxon>
        <taxon>Bacillati</taxon>
        <taxon>Bacillota</taxon>
        <taxon>Bacilli</taxon>
        <taxon>Lactobacillales</taxon>
        <taxon>Aerococcaceae</taxon>
        <taxon>Aerococcus</taxon>
    </lineage>
</organism>
<dbReference type="FunFam" id="3.40.1030.10:FF:000003">
    <property type="entry name" value="Pyrimidine-nucleoside phosphorylase"/>
    <property type="match status" value="1"/>
</dbReference>
<dbReference type="Gene3D" id="3.90.1170.30">
    <property type="entry name" value="Pyrimidine nucleoside phosphorylase-like, C-terminal domain"/>
    <property type="match status" value="1"/>
</dbReference>
<evidence type="ECO:0000256" key="11">
    <source>
        <dbReference type="ARBA" id="ARBA00048525"/>
    </source>
</evidence>
<dbReference type="InterPro" id="IPR036566">
    <property type="entry name" value="PYNP-like_C_sf"/>
</dbReference>
<dbReference type="NCBIfam" id="TIGR02644">
    <property type="entry name" value="Y_phosphoryl"/>
    <property type="match status" value="1"/>
</dbReference>
<dbReference type="AlphaFoldDB" id="A0A9X3FMT5"/>
<comment type="catalytic activity">
    <reaction evidence="1">
        <text>2'-deoxyuridine + phosphate = 2-deoxy-alpha-D-ribose 1-phosphate + uracil</text>
        <dbReference type="Rhea" id="RHEA:22824"/>
        <dbReference type="ChEBI" id="CHEBI:16450"/>
        <dbReference type="ChEBI" id="CHEBI:17568"/>
        <dbReference type="ChEBI" id="CHEBI:43474"/>
        <dbReference type="ChEBI" id="CHEBI:57259"/>
        <dbReference type="EC" id="2.4.2.2"/>
    </reaction>
</comment>
<dbReference type="PROSITE" id="PS00647">
    <property type="entry name" value="THYMID_PHOSPHORYLASE"/>
    <property type="match status" value="1"/>
</dbReference>
<dbReference type="GO" id="GO:0004645">
    <property type="term" value="F:1,4-alpha-oligoglucan phosphorylase activity"/>
    <property type="evidence" value="ECO:0007669"/>
    <property type="project" value="InterPro"/>
</dbReference>
<dbReference type="GO" id="GO:0009032">
    <property type="term" value="F:thymidine phosphorylase activity"/>
    <property type="evidence" value="ECO:0007669"/>
    <property type="project" value="TreeGrafter"/>
</dbReference>
<dbReference type="SUPFAM" id="SSF47648">
    <property type="entry name" value="Nucleoside phosphorylase/phosphoribosyltransferase N-terminal domain"/>
    <property type="match status" value="1"/>
</dbReference>
<dbReference type="SUPFAM" id="SSF54680">
    <property type="entry name" value="Pyrimidine nucleoside phosphorylase C-terminal domain"/>
    <property type="match status" value="1"/>
</dbReference>
<evidence type="ECO:0000256" key="3">
    <source>
        <dbReference type="ARBA" id="ARBA00003877"/>
    </source>
</evidence>
<dbReference type="Pfam" id="PF00591">
    <property type="entry name" value="Glycos_transf_3"/>
    <property type="match status" value="1"/>
</dbReference>
<dbReference type="InterPro" id="IPR036320">
    <property type="entry name" value="Glycosyl_Trfase_fam3_N_dom_sf"/>
</dbReference>
<dbReference type="Pfam" id="PF07831">
    <property type="entry name" value="PYNP_C"/>
    <property type="match status" value="1"/>
</dbReference>
<dbReference type="GO" id="GO:0006206">
    <property type="term" value="P:pyrimidine nucleobase metabolic process"/>
    <property type="evidence" value="ECO:0007669"/>
    <property type="project" value="InterPro"/>
</dbReference>
<evidence type="ECO:0000256" key="1">
    <source>
        <dbReference type="ARBA" id="ARBA00001066"/>
    </source>
</evidence>
<evidence type="ECO:0000256" key="6">
    <source>
        <dbReference type="ARBA" id="ARBA00011889"/>
    </source>
</evidence>
<evidence type="ECO:0000313" key="13">
    <source>
        <dbReference type="EMBL" id="MCZ0725648.1"/>
    </source>
</evidence>
<dbReference type="GO" id="GO:0006213">
    <property type="term" value="P:pyrimidine nucleoside metabolic process"/>
    <property type="evidence" value="ECO:0007669"/>
    <property type="project" value="InterPro"/>
</dbReference>
<comment type="cofactor">
    <cofactor evidence="2">
        <name>K(+)</name>
        <dbReference type="ChEBI" id="CHEBI:29103"/>
    </cofactor>
</comment>
<evidence type="ECO:0000259" key="12">
    <source>
        <dbReference type="SMART" id="SM00941"/>
    </source>
</evidence>
<dbReference type="NCBIfam" id="NF004490">
    <property type="entry name" value="PRK05820.1"/>
    <property type="match status" value="1"/>
</dbReference>
<dbReference type="Gene3D" id="3.40.1030.10">
    <property type="entry name" value="Nucleoside phosphorylase/phosphoribosyltransferase catalytic domain"/>
    <property type="match status" value="1"/>
</dbReference>
<evidence type="ECO:0000256" key="4">
    <source>
        <dbReference type="ARBA" id="ARBA00006915"/>
    </source>
</evidence>
<evidence type="ECO:0000256" key="10">
    <source>
        <dbReference type="ARBA" id="ARBA00048453"/>
    </source>
</evidence>
<dbReference type="PIRSF" id="PIRSF000478">
    <property type="entry name" value="TP_PyNP"/>
    <property type="match status" value="1"/>
</dbReference>
<dbReference type="PANTHER" id="PTHR10515:SF0">
    <property type="entry name" value="THYMIDINE PHOSPHORYLASE"/>
    <property type="match status" value="1"/>
</dbReference>
<protein>
    <recommendedName>
        <fullName evidence="7">Pyrimidine-nucleoside phosphorylase</fullName>
        <ecNumber evidence="6">2.4.2.2</ecNumber>
    </recommendedName>
</protein>
<dbReference type="PANTHER" id="PTHR10515">
    <property type="entry name" value="THYMIDINE PHOSPHORYLASE"/>
    <property type="match status" value="1"/>
</dbReference>
<dbReference type="GO" id="GO:0005829">
    <property type="term" value="C:cytosol"/>
    <property type="evidence" value="ECO:0007669"/>
    <property type="project" value="TreeGrafter"/>
</dbReference>
<dbReference type="Proteomes" id="UP001146670">
    <property type="component" value="Unassembled WGS sequence"/>
</dbReference>
<gene>
    <name evidence="13" type="ORF">OW157_03570</name>
</gene>
<dbReference type="EC" id="2.4.2.2" evidence="6"/>
<comment type="subunit">
    <text evidence="5">Homodimer.</text>
</comment>
<dbReference type="SMART" id="SM00941">
    <property type="entry name" value="PYNP_C"/>
    <property type="match status" value="1"/>
</dbReference>
<evidence type="ECO:0000256" key="8">
    <source>
        <dbReference type="ARBA" id="ARBA00022676"/>
    </source>
</evidence>
<evidence type="ECO:0000313" key="14">
    <source>
        <dbReference type="Proteomes" id="UP001146670"/>
    </source>
</evidence>
<keyword evidence="14" id="KW-1185">Reference proteome</keyword>
<dbReference type="InterPro" id="IPR017872">
    <property type="entry name" value="Pyrmidine_PPase_CS"/>
</dbReference>
<feature type="domain" description="Pyrimidine nucleoside phosphorylase C-terminal" evidence="12">
    <location>
        <begin position="345"/>
        <end position="418"/>
    </location>
</feature>
<keyword evidence="9 13" id="KW-0808">Transferase</keyword>
<name>A0A9X3FMT5_9LACT</name>
<accession>A0A9X3FMT5</accession>
<comment type="function">
    <text evidence="3">Catalyzes phosphorolysis of the pyrimidine nucleosides uridine, thymidine and 2'-deoxyuridine with the formation of the corresponding pyrimidine base and ribose-1-phosphate.</text>
</comment>
<dbReference type="InterPro" id="IPR000053">
    <property type="entry name" value="Thymidine/pyrmidine_PPase"/>
</dbReference>
<evidence type="ECO:0000256" key="2">
    <source>
        <dbReference type="ARBA" id="ARBA00001958"/>
    </source>
</evidence>
<comment type="catalytic activity">
    <reaction evidence="10">
        <text>uridine + phosphate = alpha-D-ribose 1-phosphate + uracil</text>
        <dbReference type="Rhea" id="RHEA:24388"/>
        <dbReference type="ChEBI" id="CHEBI:16704"/>
        <dbReference type="ChEBI" id="CHEBI:17568"/>
        <dbReference type="ChEBI" id="CHEBI:43474"/>
        <dbReference type="ChEBI" id="CHEBI:57720"/>
        <dbReference type="EC" id="2.4.2.2"/>
    </reaction>
</comment>
<dbReference type="Gene3D" id="1.20.970.10">
    <property type="entry name" value="Transferase, Pyrimidine Nucleoside Phosphorylase, Chain C"/>
    <property type="match status" value="1"/>
</dbReference>
<evidence type="ECO:0000256" key="5">
    <source>
        <dbReference type="ARBA" id="ARBA00011738"/>
    </source>
</evidence>
<dbReference type="RefSeq" id="WP_268751962.1">
    <property type="nucleotide sequence ID" value="NZ_JAPRFQ010000001.1"/>
</dbReference>